<organism evidence="18">
    <name type="scientific">Soboliphyme baturini</name>
    <dbReference type="NCBI Taxonomy" id="241478"/>
    <lineage>
        <taxon>Eukaryota</taxon>
        <taxon>Metazoa</taxon>
        <taxon>Ecdysozoa</taxon>
        <taxon>Nematoda</taxon>
        <taxon>Enoplea</taxon>
        <taxon>Dorylaimia</taxon>
        <taxon>Dioctophymatida</taxon>
        <taxon>Dioctophymatoidea</taxon>
        <taxon>Soboliphymatidae</taxon>
        <taxon>Soboliphyme</taxon>
    </lineage>
</organism>
<evidence type="ECO:0000256" key="9">
    <source>
        <dbReference type="ARBA" id="ARBA00022989"/>
    </source>
</evidence>
<dbReference type="PANTHER" id="PTHR12640:SF0">
    <property type="entry name" value="DOLICHYL-DIPHOSPHOOLIGOSACCHARIDE--PROTEIN GLYCOSYLTRANSFERASE SUBUNIT 2"/>
    <property type="match status" value="1"/>
</dbReference>
<dbReference type="EMBL" id="UZAM01008952">
    <property type="protein sequence ID" value="VDP07077.1"/>
    <property type="molecule type" value="Genomic_DNA"/>
</dbReference>
<feature type="domain" description="Ribophorin II third" evidence="14">
    <location>
        <begin position="100"/>
        <end position="147"/>
    </location>
</feature>
<evidence type="ECO:0000313" key="17">
    <source>
        <dbReference type="Proteomes" id="UP000270296"/>
    </source>
</evidence>
<evidence type="ECO:0000256" key="7">
    <source>
        <dbReference type="ARBA" id="ARBA00022729"/>
    </source>
</evidence>
<evidence type="ECO:0000259" key="14">
    <source>
        <dbReference type="Pfam" id="PF23860"/>
    </source>
</evidence>
<accession>A0A183IP33</accession>
<evidence type="ECO:0000256" key="1">
    <source>
        <dbReference type="ARBA" id="ARBA00002791"/>
    </source>
</evidence>
<dbReference type="InterPro" id="IPR056790">
    <property type="entry name" value="Ribophorin_II_C"/>
</dbReference>
<name>A0A183IP33_9BILA</name>
<feature type="domain" description="Ribophorin II C-terminal" evidence="15">
    <location>
        <begin position="175"/>
        <end position="273"/>
    </location>
</feature>
<evidence type="ECO:0000259" key="15">
    <source>
        <dbReference type="Pfam" id="PF25147"/>
    </source>
</evidence>
<dbReference type="Pfam" id="PF23860">
    <property type="entry name" value="Ribophorin_II_3rd"/>
    <property type="match status" value="1"/>
</dbReference>
<reference evidence="18" key="1">
    <citation type="submission" date="2016-06" db="UniProtKB">
        <authorList>
            <consortium name="WormBaseParasite"/>
        </authorList>
    </citation>
    <scope>IDENTIFICATION</scope>
</reference>
<evidence type="ECO:0000256" key="11">
    <source>
        <dbReference type="ARBA" id="ARBA00030078"/>
    </source>
</evidence>
<dbReference type="UniPathway" id="UPA00378"/>
<dbReference type="InterPro" id="IPR008814">
    <property type="entry name" value="Swp1"/>
</dbReference>
<comment type="similarity">
    <text evidence="4">Belongs to the SWP1 family.</text>
</comment>
<proteinExistence type="inferred from homology"/>
<keyword evidence="9 13" id="KW-1133">Transmembrane helix</keyword>
<dbReference type="WBParaSite" id="SBAD_0000559601-mRNA-1">
    <property type="protein sequence ID" value="SBAD_0000559601-mRNA-1"/>
    <property type="gene ID" value="SBAD_0000559601"/>
</dbReference>
<dbReference type="GO" id="GO:0008250">
    <property type="term" value="C:oligosaccharyltransferase complex"/>
    <property type="evidence" value="ECO:0007669"/>
    <property type="project" value="InterPro"/>
</dbReference>
<evidence type="ECO:0000256" key="4">
    <source>
        <dbReference type="ARBA" id="ARBA00009038"/>
    </source>
</evidence>
<evidence type="ECO:0000256" key="5">
    <source>
        <dbReference type="ARBA" id="ARBA00017612"/>
    </source>
</evidence>
<dbReference type="Pfam" id="PF25147">
    <property type="entry name" value="Ribophorin_II_C"/>
    <property type="match status" value="1"/>
</dbReference>
<evidence type="ECO:0000313" key="18">
    <source>
        <dbReference type="WBParaSite" id="SBAD_0000559601-mRNA-1"/>
    </source>
</evidence>
<keyword evidence="10 13" id="KW-0472">Membrane</keyword>
<dbReference type="Proteomes" id="UP000270296">
    <property type="component" value="Unassembled WGS sequence"/>
</dbReference>
<dbReference type="GO" id="GO:0006487">
    <property type="term" value="P:protein N-linked glycosylation"/>
    <property type="evidence" value="ECO:0007669"/>
    <property type="project" value="TreeGrafter"/>
</dbReference>
<comment type="subcellular location">
    <subcellularLocation>
        <location evidence="2">Endoplasmic reticulum membrane</location>
        <topology evidence="2">Multi-pass membrane protein</topology>
    </subcellularLocation>
</comment>
<reference evidence="16 17" key="2">
    <citation type="submission" date="2018-11" db="EMBL/GenBank/DDBJ databases">
        <authorList>
            <consortium name="Pathogen Informatics"/>
        </authorList>
    </citation>
    <scope>NUCLEOTIDE SEQUENCE [LARGE SCALE GENOMIC DNA]</scope>
</reference>
<dbReference type="AlphaFoldDB" id="A0A183IP33"/>
<dbReference type="PANTHER" id="PTHR12640">
    <property type="entry name" value="RIBOPHORIN II"/>
    <property type="match status" value="1"/>
</dbReference>
<evidence type="ECO:0000256" key="12">
    <source>
        <dbReference type="ARBA" id="ARBA00032139"/>
    </source>
</evidence>
<protein>
    <recommendedName>
        <fullName evidence="5">Dolichyl-diphosphooligosaccharide--protein glycosyltransferase subunit 2</fullName>
    </recommendedName>
    <alternativeName>
        <fullName evidence="12">Ribophorin II</fullName>
    </alternativeName>
    <alternativeName>
        <fullName evidence="11">Ribophorin-2</fullName>
    </alternativeName>
</protein>
<dbReference type="InterPro" id="IPR055374">
    <property type="entry name" value="Ribophorin_II_3rd"/>
</dbReference>
<evidence type="ECO:0000256" key="13">
    <source>
        <dbReference type="SAM" id="Phobius"/>
    </source>
</evidence>
<comment type="function">
    <text evidence="1">Subunit of the oligosaccharyl transferase (OST) complex that catalyzes the initial transfer of a defined glycan (Glc(3)Man(9)GlcNAc(2) in eukaryotes) from the lipid carrier dolichol-pyrophosphate to an asparagine residue within an Asn-X-Ser/Thr consensus motif in nascent polypeptide chains, the first step in protein N-glycosylation. N-glycosylation occurs cotranslationally and the complex associates with the Sec61 complex at the channel-forming translocon complex that mediates protein translocation across the endoplasmic reticulum (ER). All subunits are required for a maximal enzyme activity.</text>
</comment>
<feature type="transmembrane region" description="Helical" evidence="13">
    <location>
        <begin position="250"/>
        <end position="266"/>
    </location>
</feature>
<comment type="pathway">
    <text evidence="3">Protein modification; protein glycosylation.</text>
</comment>
<dbReference type="OrthoDB" id="432292at2759"/>
<evidence type="ECO:0000256" key="3">
    <source>
        <dbReference type="ARBA" id="ARBA00004922"/>
    </source>
</evidence>
<evidence type="ECO:0000256" key="6">
    <source>
        <dbReference type="ARBA" id="ARBA00022692"/>
    </source>
</evidence>
<keyword evidence="8" id="KW-0256">Endoplasmic reticulum</keyword>
<evidence type="ECO:0000256" key="8">
    <source>
        <dbReference type="ARBA" id="ARBA00022824"/>
    </source>
</evidence>
<sequence length="283" mass="32658">MDPVLKAGFYVLSFTASVEGDKRLIGNSGAAVTVKVMNEIHIANAKLSIADREQINSFLMLYRLTPYNKLSNLLEADHHQKIIIKFSVLSFNFNFMYYLTFVAEPDKTKMHKFDVDLHKSSKDFNYKSGKYEIRLIVADPLITNPVSCVFYGNFQADIRVERLSYEKRPEIFHTFRQPEKLPPVVISNVFTVLVLSPLLLLFILWFRIGANVRGFPCSFYAVGFHACLGAIFALYFVFWLKLNMFQTLKYLLGISLLTFVCGNRTLRSISERKYAPHRFLHSH</sequence>
<evidence type="ECO:0000256" key="10">
    <source>
        <dbReference type="ARBA" id="ARBA00023136"/>
    </source>
</evidence>
<evidence type="ECO:0000256" key="2">
    <source>
        <dbReference type="ARBA" id="ARBA00004477"/>
    </source>
</evidence>
<gene>
    <name evidence="16" type="ORF">SBAD_LOCUS5380</name>
</gene>
<keyword evidence="7" id="KW-0732">Signal</keyword>
<keyword evidence="17" id="KW-1185">Reference proteome</keyword>
<feature type="transmembrane region" description="Helical" evidence="13">
    <location>
        <begin position="218"/>
        <end position="238"/>
    </location>
</feature>
<keyword evidence="6 13" id="KW-0812">Transmembrane</keyword>
<feature type="transmembrane region" description="Helical" evidence="13">
    <location>
        <begin position="185"/>
        <end position="206"/>
    </location>
</feature>
<evidence type="ECO:0000313" key="16">
    <source>
        <dbReference type="EMBL" id="VDP07077.1"/>
    </source>
</evidence>